<evidence type="ECO:0000313" key="2">
    <source>
        <dbReference type="Proteomes" id="UP000298200"/>
    </source>
</evidence>
<organism evidence="1 2">
    <name type="scientific">Leptospira yanagawae</name>
    <dbReference type="NCBI Taxonomy" id="293069"/>
    <lineage>
        <taxon>Bacteria</taxon>
        <taxon>Pseudomonadati</taxon>
        <taxon>Spirochaetota</taxon>
        <taxon>Spirochaetia</taxon>
        <taxon>Leptospirales</taxon>
        <taxon>Leptospiraceae</taxon>
        <taxon>Leptospira</taxon>
    </lineage>
</organism>
<gene>
    <name evidence="1" type="ORF">EHQ46_17155</name>
</gene>
<sequence>MRPKFNQRKIIIFISTFLALTFVFNCEKKQTNQSGRFTSLFYAAPPTNSLDPITSLIQDGAEIQANIFGVPSTGKIINQKTD</sequence>
<dbReference type="RefSeq" id="WP_135637349.1">
    <property type="nucleotide sequence ID" value="NZ_RQFU01000024.1"/>
</dbReference>
<evidence type="ECO:0008006" key="3">
    <source>
        <dbReference type="Google" id="ProtNLM"/>
    </source>
</evidence>
<keyword evidence="2" id="KW-1185">Reference proteome</keyword>
<proteinExistence type="predicted"/>
<reference evidence="2" key="1">
    <citation type="journal article" date="2019" name="PLoS Negl. Trop. Dis.">
        <title>Revisiting the worldwide diversity of Leptospira species in the environment.</title>
        <authorList>
            <person name="Vincent A.T."/>
            <person name="Schiettekatte O."/>
            <person name="Bourhy P."/>
            <person name="Veyrier F.J."/>
            <person name="Picardeau M."/>
        </authorList>
    </citation>
    <scope>NUCLEOTIDE SEQUENCE [LARGE SCALE GENOMIC DNA]</scope>
    <source>
        <strain evidence="2">201800272</strain>
    </source>
</reference>
<name>A0ABY2LYV4_9LEPT</name>
<evidence type="ECO:0000313" key="1">
    <source>
        <dbReference type="EMBL" id="TGL17183.1"/>
    </source>
</evidence>
<dbReference type="Proteomes" id="UP000298200">
    <property type="component" value="Unassembled WGS sequence"/>
</dbReference>
<protein>
    <recommendedName>
        <fullName evidence="3">Efflux RND transporter periplasmic adaptor subunit</fullName>
    </recommendedName>
</protein>
<accession>A0ABY2LYV4</accession>
<comment type="caution">
    <text evidence="1">The sequence shown here is derived from an EMBL/GenBank/DDBJ whole genome shotgun (WGS) entry which is preliminary data.</text>
</comment>
<dbReference type="EMBL" id="RQFU01000024">
    <property type="protein sequence ID" value="TGL17183.1"/>
    <property type="molecule type" value="Genomic_DNA"/>
</dbReference>